<evidence type="ECO:0000259" key="4">
    <source>
        <dbReference type="PROSITE" id="PS50222"/>
    </source>
</evidence>
<feature type="domain" description="EF-hand" evidence="4">
    <location>
        <begin position="101"/>
        <end position="136"/>
    </location>
</feature>
<accession>A0A8S3YZV2</accession>
<gene>
    <name evidence="5" type="ORF">CUNI_LOCUS8261</name>
</gene>
<dbReference type="SMART" id="SM00054">
    <property type="entry name" value="EFh"/>
    <property type="match status" value="2"/>
</dbReference>
<sequence>MAAALLSFLFKKKECETETVEPEFREDTRLLYFTAEFQSLGDMTKDNHLRLEEFTRLMLLLGYPSDEEEVEKIWTSIGLPDGGLMTLDDYLKLMSNEEIRSKTDTWRKLFAKFDTNGNGFASKSEVVTGLQEIGIDITPTLRAKIEGMDTNKDGNISYAEFLKIQLRQD</sequence>
<dbReference type="CDD" id="cd00051">
    <property type="entry name" value="EFh"/>
    <property type="match status" value="1"/>
</dbReference>
<dbReference type="PANTHER" id="PTHR34524:SF6">
    <property type="entry name" value="CALCYPHOSINE LIKE"/>
    <property type="match status" value="1"/>
</dbReference>
<dbReference type="PROSITE" id="PS00018">
    <property type="entry name" value="EF_HAND_1"/>
    <property type="match status" value="1"/>
</dbReference>
<dbReference type="InterPro" id="IPR002048">
    <property type="entry name" value="EF_hand_dom"/>
</dbReference>
<keyword evidence="1" id="KW-0479">Metal-binding</keyword>
<dbReference type="SUPFAM" id="SSF47473">
    <property type="entry name" value="EF-hand"/>
    <property type="match status" value="1"/>
</dbReference>
<evidence type="ECO:0000313" key="6">
    <source>
        <dbReference type="Proteomes" id="UP000678393"/>
    </source>
</evidence>
<dbReference type="PROSITE" id="PS50222">
    <property type="entry name" value="EF_HAND_2"/>
    <property type="match status" value="1"/>
</dbReference>
<dbReference type="EMBL" id="CAJHNH020001346">
    <property type="protein sequence ID" value="CAG5122703.1"/>
    <property type="molecule type" value="Genomic_DNA"/>
</dbReference>
<evidence type="ECO:0000256" key="1">
    <source>
        <dbReference type="ARBA" id="ARBA00022723"/>
    </source>
</evidence>
<dbReference type="Pfam" id="PF13499">
    <property type="entry name" value="EF-hand_7"/>
    <property type="match status" value="1"/>
</dbReference>
<keyword evidence="3" id="KW-0106">Calcium</keyword>
<dbReference type="InterPro" id="IPR051581">
    <property type="entry name" value="Ca-bind"/>
</dbReference>
<dbReference type="InterPro" id="IPR018247">
    <property type="entry name" value="EF_Hand_1_Ca_BS"/>
</dbReference>
<keyword evidence="2" id="KW-0677">Repeat</keyword>
<comment type="caution">
    <text evidence="5">The sequence shown here is derived from an EMBL/GenBank/DDBJ whole genome shotgun (WGS) entry which is preliminary data.</text>
</comment>
<evidence type="ECO:0000313" key="5">
    <source>
        <dbReference type="EMBL" id="CAG5122703.1"/>
    </source>
</evidence>
<dbReference type="OrthoDB" id="26525at2759"/>
<dbReference type="InterPro" id="IPR011992">
    <property type="entry name" value="EF-hand-dom_pair"/>
</dbReference>
<protein>
    <recommendedName>
        <fullName evidence="4">EF-hand domain-containing protein</fullName>
    </recommendedName>
</protein>
<dbReference type="Proteomes" id="UP000678393">
    <property type="component" value="Unassembled WGS sequence"/>
</dbReference>
<evidence type="ECO:0000256" key="3">
    <source>
        <dbReference type="ARBA" id="ARBA00022837"/>
    </source>
</evidence>
<reference evidence="5" key="1">
    <citation type="submission" date="2021-04" db="EMBL/GenBank/DDBJ databases">
        <authorList>
            <consortium name="Molecular Ecology Group"/>
        </authorList>
    </citation>
    <scope>NUCLEOTIDE SEQUENCE</scope>
</reference>
<dbReference type="GO" id="GO:0005509">
    <property type="term" value="F:calcium ion binding"/>
    <property type="evidence" value="ECO:0007669"/>
    <property type="project" value="InterPro"/>
</dbReference>
<dbReference type="AlphaFoldDB" id="A0A8S3YZV2"/>
<dbReference type="PANTHER" id="PTHR34524">
    <property type="entry name" value="CALCYPHOSIN"/>
    <property type="match status" value="1"/>
</dbReference>
<proteinExistence type="predicted"/>
<name>A0A8S3YZV2_9EUPU</name>
<evidence type="ECO:0000256" key="2">
    <source>
        <dbReference type="ARBA" id="ARBA00022737"/>
    </source>
</evidence>
<dbReference type="Gene3D" id="1.10.238.10">
    <property type="entry name" value="EF-hand"/>
    <property type="match status" value="1"/>
</dbReference>
<keyword evidence="6" id="KW-1185">Reference proteome</keyword>
<organism evidence="5 6">
    <name type="scientific">Candidula unifasciata</name>
    <dbReference type="NCBI Taxonomy" id="100452"/>
    <lineage>
        <taxon>Eukaryota</taxon>
        <taxon>Metazoa</taxon>
        <taxon>Spiralia</taxon>
        <taxon>Lophotrochozoa</taxon>
        <taxon>Mollusca</taxon>
        <taxon>Gastropoda</taxon>
        <taxon>Heterobranchia</taxon>
        <taxon>Euthyneura</taxon>
        <taxon>Panpulmonata</taxon>
        <taxon>Eupulmonata</taxon>
        <taxon>Stylommatophora</taxon>
        <taxon>Helicina</taxon>
        <taxon>Helicoidea</taxon>
        <taxon>Geomitridae</taxon>
        <taxon>Candidula</taxon>
    </lineage>
</organism>